<dbReference type="PANTHER" id="PTHR11774">
    <property type="entry name" value="GERANYLGERANYL TRANSFERASE TYPE BETA SUBUNIT"/>
    <property type="match status" value="1"/>
</dbReference>
<name>A0A179IAP9_CORDF</name>
<protein>
    <recommendedName>
        <fullName evidence="8">Prenyltransferase alpha-alpha toroid domain-containing protein</fullName>
    </recommendedName>
</protein>
<dbReference type="EMBL" id="LUKN01002264">
    <property type="protein sequence ID" value="OAQ99372.1"/>
    <property type="molecule type" value="Genomic_DNA"/>
</dbReference>
<dbReference type="PANTHER" id="PTHR11774:SF4">
    <property type="entry name" value="GERANYLGERANYL TRANSFERASE TYPE-1 SUBUNIT BETA"/>
    <property type="match status" value="1"/>
</dbReference>
<gene>
    <name evidence="9" type="ORF">LLEC1_06075</name>
</gene>
<evidence type="ECO:0000256" key="5">
    <source>
        <dbReference type="ARBA" id="ARBA00022723"/>
    </source>
</evidence>
<dbReference type="Gene3D" id="1.50.10.20">
    <property type="match status" value="1"/>
</dbReference>
<sequence length="495" mass="54946">MAAAESPVLDVERHIKYWKRCHSSFLPAPYTSNDSTRLTLACFIASSLDLLRSPLTAPERASIRTWVLSLQHPGGGFCGSATHAPAGASAGDANLAATFFALVLLALAAVGTGSEKDEQNAFAGVDRKRLLVWLRRLQRDEEGAMGQVFWEGKPVGGYDVRNSYMAAGIRWMLRGDVEEGDERWVEDLDVEKLVRFIAQTQTHDGGMGETTSHHESHGGYTFCALSTLSLLFRSPSTGKRAEAADKHIPDSARLLKFLSHRQFVYHADEETEHEDDEENFIEKELAQLQLDGPPTFVGCNGRWNKKADTCYFWWAAGALSLLDKESMLRSEPASNYLTGITQHRIGGFAKTTGAPPDIYHSYLGLTALAVMGEPKLKKLDAELCCSAEVATCIVKARDALLAAEKARAAMDWENDGFWYKSKSEFYDPCQEAAQRSYKCLYRNNGDKSMCTDYFQCVMCLPLGCGQSANGVCDRAYRDCKQAWTEKRKKEAGSFW</sequence>
<keyword evidence="10" id="KW-1185">Reference proteome</keyword>
<dbReference type="InterPro" id="IPR008930">
    <property type="entry name" value="Terpenoid_cyclase/PrenylTrfase"/>
</dbReference>
<dbReference type="OMA" id="CHKTFLP"/>
<evidence type="ECO:0000313" key="10">
    <source>
        <dbReference type="Proteomes" id="UP000243081"/>
    </source>
</evidence>
<keyword evidence="4" id="KW-0808">Transferase</keyword>
<evidence type="ECO:0000256" key="1">
    <source>
        <dbReference type="ARBA" id="ARBA00001947"/>
    </source>
</evidence>
<keyword evidence="5" id="KW-0479">Metal-binding</keyword>
<evidence type="ECO:0000259" key="8">
    <source>
        <dbReference type="Pfam" id="PF00432"/>
    </source>
</evidence>
<organism evidence="9 10">
    <name type="scientific">Cordyceps confragosa</name>
    <name type="common">Lecanicillium lecanii</name>
    <dbReference type="NCBI Taxonomy" id="2714763"/>
    <lineage>
        <taxon>Eukaryota</taxon>
        <taxon>Fungi</taxon>
        <taxon>Dikarya</taxon>
        <taxon>Ascomycota</taxon>
        <taxon>Pezizomycotina</taxon>
        <taxon>Sordariomycetes</taxon>
        <taxon>Hypocreomycetidae</taxon>
        <taxon>Hypocreales</taxon>
        <taxon>Cordycipitaceae</taxon>
        <taxon>Akanthomyces</taxon>
    </lineage>
</organism>
<comment type="similarity">
    <text evidence="2">Belongs to the protein prenyltransferase subunit beta family.</text>
</comment>
<comment type="caution">
    <text evidence="9">The sequence shown here is derived from an EMBL/GenBank/DDBJ whole genome shotgun (WGS) entry which is preliminary data.</text>
</comment>
<dbReference type="GO" id="GO:0046872">
    <property type="term" value="F:metal ion binding"/>
    <property type="evidence" value="ECO:0007669"/>
    <property type="project" value="UniProtKB-KW"/>
</dbReference>
<dbReference type="InterPro" id="IPR001330">
    <property type="entry name" value="Prenyltrans"/>
</dbReference>
<keyword evidence="6" id="KW-0677">Repeat</keyword>
<dbReference type="GO" id="GO:0004662">
    <property type="term" value="F:CAAX-protein geranylgeranyltransferase activity"/>
    <property type="evidence" value="ECO:0007669"/>
    <property type="project" value="TreeGrafter"/>
</dbReference>
<evidence type="ECO:0000256" key="7">
    <source>
        <dbReference type="ARBA" id="ARBA00022833"/>
    </source>
</evidence>
<reference evidence="9 10" key="1">
    <citation type="submission" date="2016-03" db="EMBL/GenBank/DDBJ databases">
        <title>Fine-scale spatial genetic structure of a fungal parasite of coffee scale insects.</title>
        <authorList>
            <person name="Jackson D."/>
            <person name="Zemenick K.A."/>
            <person name="Malloure B."/>
            <person name="Quandt C.A."/>
            <person name="James T.Y."/>
        </authorList>
    </citation>
    <scope>NUCLEOTIDE SEQUENCE [LARGE SCALE GENOMIC DNA]</scope>
    <source>
        <strain evidence="9 10">UM487</strain>
    </source>
</reference>
<dbReference type="OrthoDB" id="24893at2759"/>
<dbReference type="InterPro" id="IPR009069">
    <property type="entry name" value="Cys_alpha_HP_mot_SF"/>
</dbReference>
<dbReference type="SUPFAM" id="SSF47072">
    <property type="entry name" value="Cysteine alpha-hairpin motif"/>
    <property type="match status" value="1"/>
</dbReference>
<dbReference type="Proteomes" id="UP000243081">
    <property type="component" value="Unassembled WGS sequence"/>
</dbReference>
<keyword evidence="7" id="KW-0862">Zinc</keyword>
<evidence type="ECO:0000256" key="2">
    <source>
        <dbReference type="ARBA" id="ARBA00010497"/>
    </source>
</evidence>
<evidence type="ECO:0000256" key="3">
    <source>
        <dbReference type="ARBA" id="ARBA00022602"/>
    </source>
</evidence>
<dbReference type="Pfam" id="PF00432">
    <property type="entry name" value="Prenyltrans"/>
    <property type="match status" value="1"/>
</dbReference>
<dbReference type="AlphaFoldDB" id="A0A179IAP9"/>
<dbReference type="SUPFAM" id="SSF48239">
    <property type="entry name" value="Terpenoid cyclases/Protein prenyltransferases"/>
    <property type="match status" value="1"/>
</dbReference>
<dbReference type="InterPro" id="IPR045089">
    <property type="entry name" value="PGGT1B-like"/>
</dbReference>
<evidence type="ECO:0000256" key="6">
    <source>
        <dbReference type="ARBA" id="ARBA00022737"/>
    </source>
</evidence>
<accession>A0A179IAP9</accession>
<evidence type="ECO:0000313" key="9">
    <source>
        <dbReference type="EMBL" id="OAQ99372.1"/>
    </source>
</evidence>
<keyword evidence="3" id="KW-0637">Prenyltransferase</keyword>
<comment type="cofactor">
    <cofactor evidence="1">
        <name>Zn(2+)</name>
        <dbReference type="ChEBI" id="CHEBI:29105"/>
    </cofactor>
</comment>
<evidence type="ECO:0000256" key="4">
    <source>
        <dbReference type="ARBA" id="ARBA00022679"/>
    </source>
</evidence>
<proteinExistence type="inferred from homology"/>
<dbReference type="GO" id="GO:0005953">
    <property type="term" value="C:CAAX-protein geranylgeranyltransferase complex"/>
    <property type="evidence" value="ECO:0007669"/>
    <property type="project" value="TreeGrafter"/>
</dbReference>
<feature type="domain" description="Prenyltransferase alpha-alpha toroid" evidence="8">
    <location>
        <begin position="9"/>
        <end position="384"/>
    </location>
</feature>